<dbReference type="Pfam" id="PF13637">
    <property type="entry name" value="Ank_4"/>
    <property type="match status" value="1"/>
</dbReference>
<reference evidence="1" key="1">
    <citation type="submission" date="2019-03" db="EMBL/GenBank/DDBJ databases">
        <title>Long read genome sequence of the mycoparasitic Pythium oligandrum ATCC 38472 isolated from sugarbeet rhizosphere.</title>
        <authorList>
            <person name="Gaulin E."/>
        </authorList>
    </citation>
    <scope>NUCLEOTIDE SEQUENCE</scope>
    <source>
        <strain evidence="1">ATCC 38472_TT</strain>
    </source>
</reference>
<organism evidence="1 2">
    <name type="scientific">Pythium oligandrum</name>
    <name type="common">Mycoparasitic fungus</name>
    <dbReference type="NCBI Taxonomy" id="41045"/>
    <lineage>
        <taxon>Eukaryota</taxon>
        <taxon>Sar</taxon>
        <taxon>Stramenopiles</taxon>
        <taxon>Oomycota</taxon>
        <taxon>Peronosporomycetes</taxon>
        <taxon>Pythiales</taxon>
        <taxon>Pythiaceae</taxon>
        <taxon>Pythium</taxon>
    </lineage>
</organism>
<dbReference type="InterPro" id="IPR036770">
    <property type="entry name" value="Ankyrin_rpt-contain_sf"/>
</dbReference>
<dbReference type="Proteomes" id="UP000794436">
    <property type="component" value="Unassembled WGS sequence"/>
</dbReference>
<dbReference type="PANTHER" id="PTHR46586:SF3">
    <property type="entry name" value="ANKYRIN REPEAT-CONTAINING PROTEIN"/>
    <property type="match status" value="1"/>
</dbReference>
<comment type="caution">
    <text evidence="1">The sequence shown here is derived from an EMBL/GenBank/DDBJ whole genome shotgun (WGS) entry which is preliminary data.</text>
</comment>
<sequence>MADLGILEPQKSHGAVYPLMDWAAKEGHLNLLKLLHAHPFATKTCSDATFRWAVVRGDVAMAQWLHDNRTEHMRKRDAMLENAAEKGQIAMMEWLRANQMIPTLVV</sequence>
<gene>
    <name evidence="1" type="ORF">Poli38472_010135</name>
</gene>
<name>A0A8K1FDP0_PYTOL</name>
<protein>
    <submittedName>
        <fullName evidence="1">Uncharacterized protein</fullName>
    </submittedName>
</protein>
<proteinExistence type="predicted"/>
<dbReference type="InterPro" id="IPR052050">
    <property type="entry name" value="SecEffector_AnkRepeat"/>
</dbReference>
<dbReference type="Gene3D" id="1.25.40.20">
    <property type="entry name" value="Ankyrin repeat-containing domain"/>
    <property type="match status" value="1"/>
</dbReference>
<dbReference type="EMBL" id="SPLM01000111">
    <property type="protein sequence ID" value="TMW58576.1"/>
    <property type="molecule type" value="Genomic_DNA"/>
</dbReference>
<accession>A0A8K1FDP0</accession>
<dbReference type="PANTHER" id="PTHR46586">
    <property type="entry name" value="ANKYRIN REPEAT-CONTAINING PROTEIN"/>
    <property type="match status" value="1"/>
</dbReference>
<dbReference type="InterPro" id="IPR002110">
    <property type="entry name" value="Ankyrin_rpt"/>
</dbReference>
<dbReference type="OrthoDB" id="75611at2759"/>
<evidence type="ECO:0000313" key="1">
    <source>
        <dbReference type="EMBL" id="TMW58576.1"/>
    </source>
</evidence>
<dbReference type="AlphaFoldDB" id="A0A8K1FDP0"/>
<evidence type="ECO:0000313" key="2">
    <source>
        <dbReference type="Proteomes" id="UP000794436"/>
    </source>
</evidence>
<dbReference type="SUPFAM" id="SSF140860">
    <property type="entry name" value="Pseudo ankyrin repeat-like"/>
    <property type="match status" value="1"/>
</dbReference>
<keyword evidence="2" id="KW-1185">Reference proteome</keyword>